<name>A0A5S3UUH5_9GAMM</name>
<dbReference type="InterPro" id="IPR021559">
    <property type="entry name" value="DUF3019"/>
</dbReference>
<evidence type="ECO:0000313" key="1">
    <source>
        <dbReference type="EMBL" id="QPB84471.1"/>
    </source>
</evidence>
<protein>
    <submittedName>
        <fullName evidence="1">DUF3019 domain-containing protein</fullName>
    </submittedName>
</protein>
<dbReference type="Pfam" id="PF11456">
    <property type="entry name" value="DUF3019"/>
    <property type="match status" value="1"/>
</dbReference>
<organism evidence="1 2">
    <name type="scientific">Pseudoalteromonas rubra</name>
    <dbReference type="NCBI Taxonomy" id="43658"/>
    <lineage>
        <taxon>Bacteria</taxon>
        <taxon>Pseudomonadati</taxon>
        <taxon>Pseudomonadota</taxon>
        <taxon>Gammaproteobacteria</taxon>
        <taxon>Alteromonadales</taxon>
        <taxon>Pseudoalteromonadaceae</taxon>
        <taxon>Pseudoalteromonas</taxon>
    </lineage>
</organism>
<dbReference type="EMBL" id="CP045429">
    <property type="protein sequence ID" value="QPB84471.1"/>
    <property type="molecule type" value="Genomic_DNA"/>
</dbReference>
<proteinExistence type="predicted"/>
<dbReference type="Proteomes" id="UP000305729">
    <property type="component" value="Chromosome 1"/>
</dbReference>
<reference evidence="1 2" key="1">
    <citation type="submission" date="2019-10" db="EMBL/GenBank/DDBJ databases">
        <title>Pseudoalteromonas rubra S4059.</title>
        <authorList>
            <person name="Paulsen S."/>
            <person name="Wang X."/>
        </authorList>
    </citation>
    <scope>NUCLEOTIDE SEQUENCE [LARGE SCALE GENOMIC DNA]</scope>
    <source>
        <strain evidence="1 2">S4059</strain>
    </source>
</reference>
<accession>A0A5S3UUH5</accession>
<dbReference type="AlphaFoldDB" id="A0A5S3UUH5"/>
<gene>
    <name evidence="1" type="ORF">CWC22_016345</name>
</gene>
<sequence>MRWDWACLSAMCFKGPSMRKFISTLALIGITLFHNQAVANAPVTLTLSPQQCVALHQGEYCHSELTIHWQASSPGDYCLTHANREQPLKCWQTTAKGTMTMDLQFNQNVHFFLQDTQQKTLASAQLTYAWVYNKSKNTRVRWRMF</sequence>
<evidence type="ECO:0000313" key="2">
    <source>
        <dbReference type="Proteomes" id="UP000305729"/>
    </source>
</evidence>